<keyword evidence="1" id="KW-0472">Membrane</keyword>
<comment type="caution">
    <text evidence="2">The sequence shown here is derived from an EMBL/GenBank/DDBJ whole genome shotgun (WGS) entry which is preliminary data.</text>
</comment>
<feature type="transmembrane region" description="Helical" evidence="1">
    <location>
        <begin position="12"/>
        <end position="34"/>
    </location>
</feature>
<feature type="transmembrane region" description="Helical" evidence="1">
    <location>
        <begin position="40"/>
        <end position="58"/>
    </location>
</feature>
<proteinExistence type="predicted"/>
<reference evidence="2 3" key="1">
    <citation type="submission" date="2013-07" db="EMBL/GenBank/DDBJ databases">
        <title>Draft genome sequence of Pseudoalteromonas luteoviolacea 2ta16.</title>
        <authorList>
            <person name="Allen E.E."/>
            <person name="Azam F."/>
            <person name="Podell S."/>
        </authorList>
    </citation>
    <scope>NUCLEOTIDE SEQUENCE [LARGE SCALE GENOMIC DNA]</scope>
    <source>
        <strain evidence="2 3">2ta16</strain>
    </source>
</reference>
<evidence type="ECO:0000313" key="2">
    <source>
        <dbReference type="EMBL" id="ESP91538.1"/>
    </source>
</evidence>
<feature type="transmembrane region" description="Helical" evidence="1">
    <location>
        <begin position="65"/>
        <end position="82"/>
    </location>
</feature>
<dbReference type="AlphaFoldDB" id="V4HP37"/>
<protein>
    <submittedName>
        <fullName evidence="2">Uncharacterized protein</fullName>
    </submittedName>
</protein>
<evidence type="ECO:0000313" key="3">
    <source>
        <dbReference type="Proteomes" id="UP000017820"/>
    </source>
</evidence>
<accession>V4HP37</accession>
<organism evidence="2 3">
    <name type="scientific">Pseudoalteromonas luteoviolacea (strain 2ta16)</name>
    <dbReference type="NCBI Taxonomy" id="1353533"/>
    <lineage>
        <taxon>Bacteria</taxon>
        <taxon>Pseudomonadati</taxon>
        <taxon>Pseudomonadota</taxon>
        <taxon>Gammaproteobacteria</taxon>
        <taxon>Alteromonadales</taxon>
        <taxon>Pseudoalteromonadaceae</taxon>
        <taxon>Pseudoalteromonas</taxon>
    </lineage>
</organism>
<keyword evidence="1" id="KW-0812">Transmembrane</keyword>
<dbReference type="Proteomes" id="UP000017820">
    <property type="component" value="Unassembled WGS sequence"/>
</dbReference>
<evidence type="ECO:0000256" key="1">
    <source>
        <dbReference type="SAM" id="Phobius"/>
    </source>
</evidence>
<name>V4HP37_PSEL2</name>
<keyword evidence="1" id="KW-1133">Transmembrane helix</keyword>
<dbReference type="PATRIC" id="fig|1353533.3.peg.4293"/>
<sequence length="83" mass="9629">MEAFKKQQIASYSSRVLAILLVAIIFAAIFPSFKPNSSDFYLALTIYSLVLVTLLLCIFQNRFRLVKLLGWLLIFFIFSFVWV</sequence>
<gene>
    <name evidence="2" type="ORF">PL2TA16_00337</name>
</gene>
<dbReference type="EMBL" id="AUSV01000113">
    <property type="protein sequence ID" value="ESP91538.1"/>
    <property type="molecule type" value="Genomic_DNA"/>
</dbReference>